<dbReference type="InterPro" id="IPR016084">
    <property type="entry name" value="Haem_Oase-like_multi-hlx"/>
</dbReference>
<proteinExistence type="predicted"/>
<name>A0AAU9XYF4_9CNID</name>
<sequence length="309" mass="35676">STREILARRRSSYPTFKAGIMAVVKFWILLAVTVLVATIITARNVPAEALAVSSNRTELQRKWKDPLQEGKWHFKTPSRVLSRKKFQDVGEKTLEKSLILYTPFSKRLFQNSISQKIITEALSTTFITGMAQGEFPLSNYRYFLEQDAAYFDHVADVYRLAATKMEIQKNKDYANFYWKQSAKFSHLHKQFIQKKDLSGNGQVGTALKAYKDFLSNVSPEHLALAMLPCSMLYPELARVEVQNPAGNLYEEDFFKENRRDDESSTEKFVNEIKDIKEQRALLIFWRGLKHELNLLREVGDQPALPIQQL</sequence>
<dbReference type="GO" id="GO:0005829">
    <property type="term" value="C:cytosol"/>
    <property type="evidence" value="ECO:0007669"/>
    <property type="project" value="TreeGrafter"/>
</dbReference>
<keyword evidence="3" id="KW-1185">Reference proteome</keyword>
<evidence type="ECO:0000256" key="1">
    <source>
        <dbReference type="SAM" id="Phobius"/>
    </source>
</evidence>
<dbReference type="PANTHER" id="PTHR43198">
    <property type="entry name" value="BIFUNCTIONAL TH2 PROTEIN"/>
    <property type="match status" value="1"/>
</dbReference>
<dbReference type="AlphaFoldDB" id="A0AAU9XYF4"/>
<feature type="non-terminal residue" evidence="2">
    <location>
        <position position="1"/>
    </location>
</feature>
<accession>A0AAU9XYF4</accession>
<feature type="transmembrane region" description="Helical" evidence="1">
    <location>
        <begin position="20"/>
        <end position="40"/>
    </location>
</feature>
<evidence type="ECO:0000313" key="3">
    <source>
        <dbReference type="Proteomes" id="UP001159428"/>
    </source>
</evidence>
<evidence type="ECO:0000313" key="2">
    <source>
        <dbReference type="EMBL" id="CAH3160385.1"/>
    </source>
</evidence>
<dbReference type="EMBL" id="CALNXJ010000075">
    <property type="protein sequence ID" value="CAH3160385.1"/>
    <property type="molecule type" value="Genomic_DNA"/>
</dbReference>
<comment type="caution">
    <text evidence="2">The sequence shown here is derived from an EMBL/GenBank/DDBJ whole genome shotgun (WGS) entry which is preliminary data.</text>
</comment>
<dbReference type="PANTHER" id="PTHR43198:SF2">
    <property type="entry name" value="SI:CH1073-67J19.1-RELATED"/>
    <property type="match status" value="1"/>
</dbReference>
<reference evidence="2 3" key="1">
    <citation type="submission" date="2022-05" db="EMBL/GenBank/DDBJ databases">
        <authorList>
            <consortium name="Genoscope - CEA"/>
            <person name="William W."/>
        </authorList>
    </citation>
    <scope>NUCLEOTIDE SEQUENCE [LARGE SCALE GENOMIC DNA]</scope>
</reference>
<protein>
    <submittedName>
        <fullName evidence="2">Uncharacterized protein</fullName>
    </submittedName>
</protein>
<keyword evidence="1" id="KW-0812">Transmembrane</keyword>
<keyword evidence="1" id="KW-0472">Membrane</keyword>
<keyword evidence="1" id="KW-1133">Transmembrane helix</keyword>
<dbReference type="Gene3D" id="1.20.910.10">
    <property type="entry name" value="Heme oxygenase-like"/>
    <property type="match status" value="1"/>
</dbReference>
<dbReference type="InterPro" id="IPR050967">
    <property type="entry name" value="Thiamine_Salvage_TenA"/>
</dbReference>
<dbReference type="Proteomes" id="UP001159428">
    <property type="component" value="Unassembled WGS sequence"/>
</dbReference>
<gene>
    <name evidence="2" type="ORF">PMEA_00032371</name>
</gene>
<dbReference type="SUPFAM" id="SSF48613">
    <property type="entry name" value="Heme oxygenase-like"/>
    <property type="match status" value="1"/>
</dbReference>
<organism evidence="2 3">
    <name type="scientific">Pocillopora meandrina</name>
    <dbReference type="NCBI Taxonomy" id="46732"/>
    <lineage>
        <taxon>Eukaryota</taxon>
        <taxon>Metazoa</taxon>
        <taxon>Cnidaria</taxon>
        <taxon>Anthozoa</taxon>
        <taxon>Hexacorallia</taxon>
        <taxon>Scleractinia</taxon>
        <taxon>Astrocoeniina</taxon>
        <taxon>Pocilloporidae</taxon>
        <taxon>Pocillopora</taxon>
    </lineage>
</organism>